<dbReference type="Proteomes" id="UP000826271">
    <property type="component" value="Unassembled WGS sequence"/>
</dbReference>
<reference evidence="2" key="1">
    <citation type="submission" date="2019-10" db="EMBL/GenBank/DDBJ databases">
        <authorList>
            <person name="Zhang R."/>
            <person name="Pan Y."/>
            <person name="Wang J."/>
            <person name="Ma R."/>
            <person name="Yu S."/>
        </authorList>
    </citation>
    <scope>NUCLEOTIDE SEQUENCE</scope>
    <source>
        <strain evidence="2">LA-IB0</strain>
        <tissue evidence="2">Leaf</tissue>
    </source>
</reference>
<dbReference type="AlphaFoldDB" id="A0AAV6W6T8"/>
<dbReference type="Gene3D" id="2.40.50.140">
    <property type="entry name" value="Nucleic acid-binding proteins"/>
    <property type="match status" value="1"/>
</dbReference>
<comment type="caution">
    <text evidence="2">The sequence shown here is derived from an EMBL/GenBank/DDBJ whole genome shotgun (WGS) entry which is preliminary data.</text>
</comment>
<evidence type="ECO:0000313" key="3">
    <source>
        <dbReference type="Proteomes" id="UP000826271"/>
    </source>
</evidence>
<evidence type="ECO:0000313" key="2">
    <source>
        <dbReference type="EMBL" id="KAG8363556.1"/>
    </source>
</evidence>
<feature type="domain" description="DNA helicase Pif1-like 2B" evidence="1">
    <location>
        <begin position="26"/>
        <end position="69"/>
    </location>
</feature>
<dbReference type="GO" id="GO:0005657">
    <property type="term" value="C:replication fork"/>
    <property type="evidence" value="ECO:0007669"/>
    <property type="project" value="TreeGrafter"/>
</dbReference>
<gene>
    <name evidence="2" type="ORF">BUALT_Bualt19G0034800</name>
</gene>
<sequence length="203" mass="22648">MFLGKGLCFHSIDKTRDPSLQGQYEDFLDSITTGGLPPNVLTLKVGCPIILLRNINPVEGLCNGTRLICRGFGEKMIYAEIAIGQFKGKETFIPRIPLESSDTHILEIVIDKTEQRPIDTRFGTSDVQEFFIINDDEGQVILATFERVPIIVAIRLGVSSYNGVSVVARDFADIILDPSYPEAQSLRNWYISLFFSIVMLLSS</sequence>
<dbReference type="InterPro" id="IPR012340">
    <property type="entry name" value="NA-bd_OB-fold"/>
</dbReference>
<dbReference type="PANTHER" id="PTHR23274:SF51">
    <property type="entry name" value="OS03G0423850 PROTEIN"/>
    <property type="match status" value="1"/>
</dbReference>
<proteinExistence type="predicted"/>
<dbReference type="InterPro" id="IPR049163">
    <property type="entry name" value="Pif1-like_2B_dom"/>
</dbReference>
<organism evidence="2 3">
    <name type="scientific">Buddleja alternifolia</name>
    <dbReference type="NCBI Taxonomy" id="168488"/>
    <lineage>
        <taxon>Eukaryota</taxon>
        <taxon>Viridiplantae</taxon>
        <taxon>Streptophyta</taxon>
        <taxon>Embryophyta</taxon>
        <taxon>Tracheophyta</taxon>
        <taxon>Spermatophyta</taxon>
        <taxon>Magnoliopsida</taxon>
        <taxon>eudicotyledons</taxon>
        <taxon>Gunneridae</taxon>
        <taxon>Pentapetalae</taxon>
        <taxon>asterids</taxon>
        <taxon>lamiids</taxon>
        <taxon>Lamiales</taxon>
        <taxon>Scrophulariaceae</taxon>
        <taxon>Buddlejeae</taxon>
        <taxon>Buddleja</taxon>
    </lineage>
</organism>
<evidence type="ECO:0000259" key="1">
    <source>
        <dbReference type="Pfam" id="PF21530"/>
    </source>
</evidence>
<dbReference type="GO" id="GO:0006260">
    <property type="term" value="P:DNA replication"/>
    <property type="evidence" value="ECO:0007669"/>
    <property type="project" value="TreeGrafter"/>
</dbReference>
<keyword evidence="3" id="KW-1185">Reference proteome</keyword>
<dbReference type="EMBL" id="WHWC01000019">
    <property type="protein sequence ID" value="KAG8363556.1"/>
    <property type="molecule type" value="Genomic_DNA"/>
</dbReference>
<dbReference type="Pfam" id="PF21530">
    <property type="entry name" value="Pif1_2B_dom"/>
    <property type="match status" value="1"/>
</dbReference>
<dbReference type="PANTHER" id="PTHR23274">
    <property type="entry name" value="DNA HELICASE-RELATED"/>
    <property type="match status" value="1"/>
</dbReference>
<accession>A0AAV6W6T8</accession>
<protein>
    <recommendedName>
        <fullName evidence="1">DNA helicase Pif1-like 2B domain-containing protein</fullName>
    </recommendedName>
</protein>
<name>A0AAV6W6T8_9LAMI</name>